<proteinExistence type="predicted"/>
<comment type="caution">
    <text evidence="1">The sequence shown here is derived from an EMBL/GenBank/DDBJ whole genome shotgun (WGS) entry which is preliminary data.</text>
</comment>
<dbReference type="EMBL" id="CAJNNV010011294">
    <property type="protein sequence ID" value="CAE8599595.1"/>
    <property type="molecule type" value="Genomic_DNA"/>
</dbReference>
<evidence type="ECO:0000313" key="1">
    <source>
        <dbReference type="EMBL" id="CAE8599595.1"/>
    </source>
</evidence>
<dbReference type="AlphaFoldDB" id="A0A813EMK8"/>
<evidence type="ECO:0000313" key="2">
    <source>
        <dbReference type="Proteomes" id="UP000654075"/>
    </source>
</evidence>
<accession>A0A813EMK8</accession>
<name>A0A813EMK8_POLGL</name>
<organism evidence="1 2">
    <name type="scientific">Polarella glacialis</name>
    <name type="common">Dinoflagellate</name>
    <dbReference type="NCBI Taxonomy" id="89957"/>
    <lineage>
        <taxon>Eukaryota</taxon>
        <taxon>Sar</taxon>
        <taxon>Alveolata</taxon>
        <taxon>Dinophyceae</taxon>
        <taxon>Suessiales</taxon>
        <taxon>Suessiaceae</taxon>
        <taxon>Polarella</taxon>
    </lineage>
</organism>
<sequence>MCKMGLNDPNDLLRVQRLLYLQRLVVYGPSELWALLQQNARFPRSWFSLVIEDMTWLREFLPKGLNMPPPLDDMDSWIAVCKQGGGHGKSGYRRLGRWQCCAETICKKCVSSMKPL</sequence>
<protein>
    <submittedName>
        <fullName evidence="1">Uncharacterized protein</fullName>
    </submittedName>
</protein>
<reference evidence="1" key="1">
    <citation type="submission" date="2021-02" db="EMBL/GenBank/DDBJ databases">
        <authorList>
            <person name="Dougan E. K."/>
            <person name="Rhodes N."/>
            <person name="Thang M."/>
            <person name="Chan C."/>
        </authorList>
    </citation>
    <scope>NUCLEOTIDE SEQUENCE</scope>
</reference>
<gene>
    <name evidence="1" type="ORF">PGLA1383_LOCUS17941</name>
</gene>
<dbReference type="Proteomes" id="UP000654075">
    <property type="component" value="Unassembled WGS sequence"/>
</dbReference>
<keyword evidence="2" id="KW-1185">Reference proteome</keyword>